<dbReference type="AlphaFoldDB" id="A0A2I8VG85"/>
<dbReference type="GeneID" id="35591250"/>
<dbReference type="EMBL" id="CP026309">
    <property type="protein sequence ID" value="AUV80947.1"/>
    <property type="molecule type" value="Genomic_DNA"/>
</dbReference>
<organism evidence="2 3">
    <name type="scientific">Salinigranum rubrum</name>
    <dbReference type="NCBI Taxonomy" id="755307"/>
    <lineage>
        <taxon>Archaea</taxon>
        <taxon>Methanobacteriati</taxon>
        <taxon>Methanobacteriota</taxon>
        <taxon>Stenosarchaea group</taxon>
        <taxon>Halobacteria</taxon>
        <taxon>Halobacteriales</taxon>
        <taxon>Haloferacaceae</taxon>
        <taxon>Salinigranum</taxon>
    </lineage>
</organism>
<dbReference type="InterPro" id="IPR036390">
    <property type="entry name" value="WH_DNA-bd_sf"/>
</dbReference>
<evidence type="ECO:0008006" key="4">
    <source>
        <dbReference type="Google" id="ProtNLM"/>
    </source>
</evidence>
<gene>
    <name evidence="2" type="ORF">C2R22_04130</name>
</gene>
<feature type="compositionally biased region" description="Low complexity" evidence="1">
    <location>
        <begin position="83"/>
        <end position="92"/>
    </location>
</feature>
<reference evidence="2 3" key="1">
    <citation type="submission" date="2018-01" db="EMBL/GenBank/DDBJ databases">
        <title>Complete genome sequence of Salinigranum rubrum GX10T, an extremely halophilic archaeon isolated from a marine solar saltern.</title>
        <authorList>
            <person name="Han S."/>
        </authorList>
    </citation>
    <scope>NUCLEOTIDE SEQUENCE [LARGE SCALE GENOMIC DNA]</scope>
    <source>
        <strain evidence="2 3">GX10</strain>
    </source>
</reference>
<protein>
    <recommendedName>
        <fullName evidence="4">Transcriptional regulator</fullName>
    </recommendedName>
</protein>
<proteinExistence type="predicted"/>
<dbReference type="SUPFAM" id="SSF46785">
    <property type="entry name" value="Winged helix' DNA-binding domain"/>
    <property type="match status" value="1"/>
</dbReference>
<dbReference type="KEGG" id="srub:C2R22_04130"/>
<evidence type="ECO:0000313" key="2">
    <source>
        <dbReference type="EMBL" id="AUV80947.1"/>
    </source>
</evidence>
<name>A0A2I8VG85_9EURY</name>
<feature type="region of interest" description="Disordered" evidence="1">
    <location>
        <begin position="83"/>
        <end position="121"/>
    </location>
</feature>
<dbReference type="OrthoDB" id="247722at2157"/>
<dbReference type="InterPro" id="IPR036388">
    <property type="entry name" value="WH-like_DNA-bd_sf"/>
</dbReference>
<accession>A0A2I8VG85</accession>
<keyword evidence="3" id="KW-1185">Reference proteome</keyword>
<dbReference type="RefSeq" id="WP_103424635.1">
    <property type="nucleotide sequence ID" value="NZ_CP026309.1"/>
</dbReference>
<sequence length="121" mass="12654">MGTLDDYLQLLGNEQRRQLLQALLGSEGPVTVDPGDPAAHARLYHIHLPKLESAGLVDWNRRGGTVVRGPAFDDIVPLLEAIEGMTEGSESGTTGGGGESEAANGEDGQAAADKEDETDDA</sequence>
<evidence type="ECO:0000313" key="3">
    <source>
        <dbReference type="Proteomes" id="UP000236584"/>
    </source>
</evidence>
<dbReference type="Gene3D" id="1.10.10.10">
    <property type="entry name" value="Winged helix-like DNA-binding domain superfamily/Winged helix DNA-binding domain"/>
    <property type="match status" value="1"/>
</dbReference>
<evidence type="ECO:0000256" key="1">
    <source>
        <dbReference type="SAM" id="MobiDB-lite"/>
    </source>
</evidence>
<dbReference type="Proteomes" id="UP000236584">
    <property type="component" value="Chromosome"/>
</dbReference>